<keyword evidence="1" id="KW-0472">Membrane</keyword>
<proteinExistence type="predicted"/>
<feature type="transmembrane region" description="Helical" evidence="1">
    <location>
        <begin position="29"/>
        <end position="49"/>
    </location>
</feature>
<feature type="transmembrane region" description="Helical" evidence="1">
    <location>
        <begin position="69"/>
        <end position="88"/>
    </location>
</feature>
<evidence type="ECO:0000313" key="2">
    <source>
        <dbReference type="EMBL" id="MEB4795745.1"/>
    </source>
</evidence>
<name>A0ABU6DD94_9BACL</name>
<evidence type="ECO:0000313" key="3">
    <source>
        <dbReference type="Proteomes" id="UP001355653"/>
    </source>
</evidence>
<feature type="transmembrane region" description="Helical" evidence="1">
    <location>
        <begin position="6"/>
        <end position="24"/>
    </location>
</feature>
<dbReference type="RefSeq" id="WP_127456567.1">
    <property type="nucleotide sequence ID" value="NZ_JAROBY010000028.1"/>
</dbReference>
<reference evidence="2 3" key="1">
    <citation type="submission" date="2023-03" db="EMBL/GenBank/DDBJ databases">
        <title>Bacillus Genome Sequencing.</title>
        <authorList>
            <person name="Dunlap C."/>
        </authorList>
    </citation>
    <scope>NUCLEOTIDE SEQUENCE [LARGE SCALE GENOMIC DNA]</scope>
    <source>
        <strain evidence="2 3">NRS-1351</strain>
    </source>
</reference>
<gene>
    <name evidence="2" type="ORF">P5G65_17735</name>
</gene>
<keyword evidence="3" id="KW-1185">Reference proteome</keyword>
<organism evidence="2 3">
    <name type="scientific">Paenibacillus chondroitinus</name>
    <dbReference type="NCBI Taxonomy" id="59842"/>
    <lineage>
        <taxon>Bacteria</taxon>
        <taxon>Bacillati</taxon>
        <taxon>Bacillota</taxon>
        <taxon>Bacilli</taxon>
        <taxon>Bacillales</taxon>
        <taxon>Paenibacillaceae</taxon>
        <taxon>Paenibacillus</taxon>
    </lineage>
</organism>
<keyword evidence="1" id="KW-0812">Transmembrane</keyword>
<evidence type="ECO:0000256" key="1">
    <source>
        <dbReference type="SAM" id="Phobius"/>
    </source>
</evidence>
<keyword evidence="1" id="KW-1133">Transmembrane helix</keyword>
<dbReference type="EMBL" id="JAROBY010000028">
    <property type="protein sequence ID" value="MEB4795745.1"/>
    <property type="molecule type" value="Genomic_DNA"/>
</dbReference>
<comment type="caution">
    <text evidence="2">The sequence shown here is derived from an EMBL/GenBank/DDBJ whole genome shotgun (WGS) entry which is preliminary data.</text>
</comment>
<dbReference type="Proteomes" id="UP001355653">
    <property type="component" value="Unassembled WGS sequence"/>
</dbReference>
<sequence>MSIMIILILLLIPACMLVGSWMFISCRIWFHILAMVSAYVFGIISALAVNDILRDDTVFMTNIHGVFNNQLFLLSGGYLGCYGIYLMWKRLLVEIRKE</sequence>
<accession>A0ABU6DD94</accession>
<protein>
    <submittedName>
        <fullName evidence="2">Transposase</fullName>
    </submittedName>
</protein>